<dbReference type="Proteomes" id="UP000298327">
    <property type="component" value="Unassembled WGS sequence"/>
</dbReference>
<gene>
    <name evidence="1" type="ORF">EVG20_g5236</name>
</gene>
<dbReference type="SUPFAM" id="SSF54236">
    <property type="entry name" value="Ubiquitin-like"/>
    <property type="match status" value="1"/>
</dbReference>
<accession>A0A4Y9YUK0</accession>
<dbReference type="OrthoDB" id="10391129at2759"/>
<organism evidence="1 2">
    <name type="scientific">Dentipellis fragilis</name>
    <dbReference type="NCBI Taxonomy" id="205917"/>
    <lineage>
        <taxon>Eukaryota</taxon>
        <taxon>Fungi</taxon>
        <taxon>Dikarya</taxon>
        <taxon>Basidiomycota</taxon>
        <taxon>Agaricomycotina</taxon>
        <taxon>Agaricomycetes</taxon>
        <taxon>Russulales</taxon>
        <taxon>Hericiaceae</taxon>
        <taxon>Dentipellis</taxon>
    </lineage>
</organism>
<sequence length="272" mass="30927">MQRAFVACSLYRPLISTASTRDQQMENAETLDLNTQEGQVVLPYWEDYDQEDGQPTARPWILLQVYLVHSGQTYRIVVMRTAPWTNIFMFVLRRGRMPAGKFRFIFKGETITPTGMVEELGIQSGNVIIVLSEVLFVGKRYHALPLNPEVGQVSIILRMYTPEYREECYLFSLSRTWVKIARNFSMAVGYNEDCLVFYHLMRPVILSTTLAEYQVKHGDCVVVFLAVPETNMPKPIPGRPAVHAAAQATLVIRNAQARATEDTAMEGIERDA</sequence>
<dbReference type="InterPro" id="IPR029071">
    <property type="entry name" value="Ubiquitin-like_domsf"/>
</dbReference>
<reference evidence="1 2" key="1">
    <citation type="submission" date="2019-02" db="EMBL/GenBank/DDBJ databases">
        <title>Genome sequencing of the rare red list fungi Dentipellis fragilis.</title>
        <authorList>
            <person name="Buettner E."/>
            <person name="Kellner H."/>
        </authorList>
    </citation>
    <scope>NUCLEOTIDE SEQUENCE [LARGE SCALE GENOMIC DNA]</scope>
    <source>
        <strain evidence="1 2">DSM 105465</strain>
    </source>
</reference>
<dbReference type="AlphaFoldDB" id="A0A4Y9YUK0"/>
<proteinExistence type="predicted"/>
<evidence type="ECO:0008006" key="3">
    <source>
        <dbReference type="Google" id="ProtNLM"/>
    </source>
</evidence>
<keyword evidence="2" id="KW-1185">Reference proteome</keyword>
<evidence type="ECO:0000313" key="2">
    <source>
        <dbReference type="Proteomes" id="UP000298327"/>
    </source>
</evidence>
<dbReference type="Gene3D" id="3.10.20.90">
    <property type="entry name" value="Phosphatidylinositol 3-kinase Catalytic Subunit, Chain A, domain 1"/>
    <property type="match status" value="1"/>
</dbReference>
<dbReference type="EMBL" id="SEOQ01000301">
    <property type="protein sequence ID" value="TFY65862.1"/>
    <property type="molecule type" value="Genomic_DNA"/>
</dbReference>
<evidence type="ECO:0000313" key="1">
    <source>
        <dbReference type="EMBL" id="TFY65862.1"/>
    </source>
</evidence>
<name>A0A4Y9YUK0_9AGAM</name>
<comment type="caution">
    <text evidence="1">The sequence shown here is derived from an EMBL/GenBank/DDBJ whole genome shotgun (WGS) entry which is preliminary data.</text>
</comment>
<protein>
    <recommendedName>
        <fullName evidence="3">Ubiquitin-like domain-containing protein</fullName>
    </recommendedName>
</protein>